<organism evidence="14 15">
    <name type="scientific">Spermophilus dauricus</name>
    <name type="common">Daurian ground squirrel</name>
    <dbReference type="NCBI Taxonomy" id="99837"/>
    <lineage>
        <taxon>Eukaryota</taxon>
        <taxon>Metazoa</taxon>
        <taxon>Chordata</taxon>
        <taxon>Craniata</taxon>
        <taxon>Vertebrata</taxon>
        <taxon>Euteleostomi</taxon>
        <taxon>Mammalia</taxon>
        <taxon>Eutheria</taxon>
        <taxon>Euarchontoglires</taxon>
        <taxon>Glires</taxon>
        <taxon>Rodentia</taxon>
        <taxon>Sciuromorpha</taxon>
        <taxon>Sciuridae</taxon>
        <taxon>Xerinae</taxon>
        <taxon>Marmotini</taxon>
        <taxon>Spermophilus</taxon>
    </lineage>
</organism>
<dbReference type="InterPro" id="IPR000436">
    <property type="entry name" value="Sushi_SCR_CCP_dom"/>
</dbReference>
<comment type="function">
    <text evidence="9">Glycoprotein that plays an essential role in maintaining a well-balanced immune response by modulating complement activation. Acts as a soluble inhibitor of complement, where its binding to self markers such as glycan structures prevents complement activation and amplification on cell surfaces. Accelerates the decay of the complement alternative pathway (AP) C3 convertase C3bBb, thus preventing local formation of more C3b, the central player of the complement amplification loop. As a cofactor of the serine protease factor I, CFH also regulates proteolytic degradation of already-deposited C3b. In addition, mediates several cellular responses through interaction with specific receptors. For example, interacts with CR3/ITGAM receptor and thereby mediates the adhesion of human neutrophils to different pathogens. In turn, these pathogens are phagocytosed and destroyed.</text>
</comment>
<evidence type="ECO:0000313" key="14">
    <source>
        <dbReference type="Ensembl" id="ENSSDAP00000025396.1"/>
    </source>
</evidence>
<comment type="subunit">
    <text evidence="10">Homodimer. Also forms homooligomers. Interacts with complement protein C3b; this interaction inhibits complement activation. Interacts with complement protein C3d. Interacts with CR3/ITGAM; this interaction mediates adhesion of neutrophils to pathogens leading to pathogen clearance.</text>
</comment>
<evidence type="ECO:0000256" key="10">
    <source>
        <dbReference type="ARBA" id="ARBA00062308"/>
    </source>
</evidence>
<evidence type="ECO:0000256" key="9">
    <source>
        <dbReference type="ARBA" id="ARBA00055185"/>
    </source>
</evidence>
<evidence type="ECO:0000259" key="13">
    <source>
        <dbReference type="PROSITE" id="PS50923"/>
    </source>
</evidence>
<evidence type="ECO:0000256" key="11">
    <source>
        <dbReference type="ARBA" id="ARBA00073358"/>
    </source>
</evidence>
<evidence type="ECO:0000256" key="2">
    <source>
        <dbReference type="ARBA" id="ARBA00022641"/>
    </source>
</evidence>
<dbReference type="PANTHER" id="PTHR45785">
    <property type="entry name" value="COMPLEMENT FACTOR H-RELATED"/>
    <property type="match status" value="1"/>
</dbReference>
<feature type="domain" description="Sushi" evidence="13">
    <location>
        <begin position="203"/>
        <end position="259"/>
    </location>
</feature>
<evidence type="ECO:0000313" key="15">
    <source>
        <dbReference type="Proteomes" id="UP000694422"/>
    </source>
</evidence>
<evidence type="ECO:0000256" key="4">
    <source>
        <dbReference type="ARBA" id="ARBA00022729"/>
    </source>
</evidence>
<keyword evidence="4" id="KW-0732">Signal</keyword>
<keyword evidence="2" id="KW-0765">Sulfation</keyword>
<dbReference type="SMART" id="SM00032">
    <property type="entry name" value="CCP"/>
    <property type="match status" value="11"/>
</dbReference>
<keyword evidence="1" id="KW-0399">Innate immunity</keyword>
<evidence type="ECO:0000256" key="12">
    <source>
        <dbReference type="PROSITE-ProRule" id="PRU00302"/>
    </source>
</evidence>
<feature type="disulfide bond" evidence="12">
    <location>
        <begin position="109"/>
        <end position="136"/>
    </location>
</feature>
<feature type="disulfide bond" evidence="12">
    <location>
        <begin position="173"/>
        <end position="200"/>
    </location>
</feature>
<reference evidence="14" key="2">
    <citation type="submission" date="2025-09" db="UniProtKB">
        <authorList>
            <consortium name="Ensembl"/>
        </authorList>
    </citation>
    <scope>IDENTIFICATION</scope>
</reference>
<evidence type="ECO:0000256" key="8">
    <source>
        <dbReference type="ARBA" id="ARBA00023162"/>
    </source>
</evidence>
<comment type="caution">
    <text evidence="12">Lacks conserved residue(s) required for the propagation of feature annotation.</text>
</comment>
<dbReference type="AlphaFoldDB" id="A0A8C9QIC6"/>
<sequence length="668" mass="76091">KCLRRKIFALIWTLYCQGPPAREDTEILSGSWTDQPYSEGTQATYKCRPGYRTLGTIIKECRNGEWVALNPARICRKKPCGHPGDTPFGSFHLEGGNEFVYGAKVVYKCDEGYRMLGESNFRQCDAEGWTNDVPICEVVKCLPVTEPENGRIISSATEPDEEYYFGQAVQFECNSGFKLEGHKEIYCSEDGHWSNEKPRCMAISCTSPEIRNGYSISPKKIYKENERFQYKCNQGFEYSEKGSAICTSSGWSPTPSCEEVTCNPPYIPNGVYSPQRIKHRTGDEIRYECKSGFYPATRGNTAKCTSSGWIPPPRCSLKPCDFPEIKHGRLYSEERYRPYFPVPIGQRFTYECDNNFVSPSKSYWGYIYCTKDGWLPEVPCIRQCIFNYVEYGYYSRETRHSLHESVKVDCYPGYSLSNGQNTVTCTENGWSPPLKCIRIKRECRIPKMGKFLMADPKKDRYKVGDLLKFSCRSGLTRVGPDSVQCYHFGWSPDIPICKDEVQSCGPPPPLFNGEVKETKKEEYGHNVVLEYNCNPRFLMKGPNKIQCVDGTWTTLPKCIEEERTCGAIPELDHGFAQPSDPPYHHGDSVEFNCTETFTMIGDRSITCISGMWTQLPLCVEEYGHNVVLEYNCNPRFLMKGPNKIQCVDGTWTTLPKCIGNILKILNLN</sequence>
<dbReference type="GO" id="GO:0008201">
    <property type="term" value="F:heparin binding"/>
    <property type="evidence" value="ECO:0007669"/>
    <property type="project" value="UniProtKB-ARBA"/>
</dbReference>
<proteinExistence type="predicted"/>
<dbReference type="SUPFAM" id="SSF57535">
    <property type="entry name" value="Complement control module/SCR domain"/>
    <property type="match status" value="11"/>
</dbReference>
<keyword evidence="15" id="KW-1185">Reference proteome</keyword>
<keyword evidence="8" id="KW-0179">Complement alternate pathway</keyword>
<keyword evidence="5" id="KW-0677">Repeat</keyword>
<keyword evidence="7 12" id="KW-1015">Disulfide bond</keyword>
<feature type="domain" description="Sushi" evidence="13">
    <location>
        <begin position="441"/>
        <end position="499"/>
    </location>
</feature>
<feature type="domain" description="Sushi" evidence="13">
    <location>
        <begin position="382"/>
        <end position="438"/>
    </location>
</feature>
<keyword evidence="6" id="KW-0391">Immunity</keyword>
<dbReference type="FunFam" id="2.10.70.10:FF:000054">
    <property type="entry name" value="Complement inhibitory factor H"/>
    <property type="match status" value="1"/>
</dbReference>
<evidence type="ECO:0000256" key="7">
    <source>
        <dbReference type="ARBA" id="ARBA00023157"/>
    </source>
</evidence>
<feature type="domain" description="Sushi" evidence="13">
    <location>
        <begin position="563"/>
        <end position="620"/>
    </location>
</feature>
<feature type="domain" description="Sushi" evidence="13">
    <location>
        <begin position="260"/>
        <end position="317"/>
    </location>
</feature>
<feature type="domain" description="Sushi" evidence="13">
    <location>
        <begin position="139"/>
        <end position="202"/>
    </location>
</feature>
<evidence type="ECO:0000256" key="3">
    <source>
        <dbReference type="ARBA" id="ARBA00022659"/>
    </source>
</evidence>
<feature type="domain" description="Sushi" evidence="13">
    <location>
        <begin position="502"/>
        <end position="560"/>
    </location>
</feature>
<accession>A0A8C9QIC6</accession>
<dbReference type="FunFam" id="2.10.70.10:FF:000014">
    <property type="entry name" value="Membrane cofactor protein"/>
    <property type="match status" value="1"/>
</dbReference>
<dbReference type="FunFam" id="2.10.70.10:FF:000026">
    <property type="entry name" value="Complement inhibitory factor H"/>
    <property type="match status" value="1"/>
</dbReference>
<keyword evidence="3 12" id="KW-0768">Sushi</keyword>
<dbReference type="FunFam" id="2.10.70.10:FF:000130">
    <property type="entry name" value="Complement factor H"/>
    <property type="match status" value="1"/>
</dbReference>
<feature type="domain" description="Sushi" evidence="13">
    <location>
        <begin position="78"/>
        <end position="138"/>
    </location>
</feature>
<dbReference type="PROSITE" id="PS50923">
    <property type="entry name" value="SUSHI"/>
    <property type="match status" value="9"/>
</dbReference>
<evidence type="ECO:0000256" key="5">
    <source>
        <dbReference type="ARBA" id="ARBA00022737"/>
    </source>
</evidence>
<feature type="disulfide bond" evidence="12">
    <location>
        <begin position="504"/>
        <end position="547"/>
    </location>
</feature>
<dbReference type="InterPro" id="IPR035976">
    <property type="entry name" value="Sushi/SCR/CCP_sf"/>
</dbReference>
<dbReference type="GO" id="GO:0030449">
    <property type="term" value="P:regulation of complement activation"/>
    <property type="evidence" value="ECO:0007669"/>
    <property type="project" value="UniProtKB-ARBA"/>
</dbReference>
<evidence type="ECO:0000256" key="6">
    <source>
        <dbReference type="ARBA" id="ARBA00022859"/>
    </source>
</evidence>
<protein>
    <recommendedName>
        <fullName evidence="11">Complement factor H</fullName>
    </recommendedName>
</protein>
<name>A0A8C9QIC6_SPEDA</name>
<dbReference type="Ensembl" id="ENSSDAT00000029043.1">
    <property type="protein sequence ID" value="ENSSDAP00000025396.1"/>
    <property type="gene ID" value="ENSSDAG00000022981.1"/>
</dbReference>
<dbReference type="FunFam" id="2.10.70.10:FF:000041">
    <property type="entry name" value="Complement factor H"/>
    <property type="match status" value="1"/>
</dbReference>
<evidence type="ECO:0000256" key="1">
    <source>
        <dbReference type="ARBA" id="ARBA00022588"/>
    </source>
</evidence>
<feature type="domain" description="Sushi" evidence="13">
    <location>
        <begin position="14"/>
        <end position="77"/>
    </location>
</feature>
<dbReference type="Gene3D" id="2.10.70.10">
    <property type="entry name" value="Complement Module, domain 1"/>
    <property type="match status" value="11"/>
</dbReference>
<reference evidence="14" key="1">
    <citation type="submission" date="2025-08" db="UniProtKB">
        <authorList>
            <consortium name="Ensembl"/>
        </authorList>
    </citation>
    <scope>IDENTIFICATION</scope>
</reference>
<dbReference type="Pfam" id="PF00084">
    <property type="entry name" value="Sushi"/>
    <property type="match status" value="11"/>
</dbReference>
<dbReference type="InterPro" id="IPR051503">
    <property type="entry name" value="ComplSys_Reg/VirEntry_Med"/>
</dbReference>
<dbReference type="Proteomes" id="UP000694422">
    <property type="component" value="Unplaced"/>
</dbReference>
<dbReference type="PANTHER" id="PTHR45785:SF7">
    <property type="entry name" value="COMPLEMENT FACTOR H"/>
    <property type="match status" value="1"/>
</dbReference>
<dbReference type="CDD" id="cd00033">
    <property type="entry name" value="CCP"/>
    <property type="match status" value="10"/>
</dbReference>
<dbReference type="GO" id="GO:0006957">
    <property type="term" value="P:complement activation, alternative pathway"/>
    <property type="evidence" value="ECO:0007669"/>
    <property type="project" value="UniProtKB-KW"/>
</dbReference>